<dbReference type="Proteomes" id="UP000621540">
    <property type="component" value="Unassembled WGS sequence"/>
</dbReference>
<proteinExistence type="predicted"/>
<feature type="compositionally biased region" description="Low complexity" evidence="1">
    <location>
        <begin position="100"/>
        <end position="114"/>
    </location>
</feature>
<feature type="transmembrane region" description="Helical" evidence="2">
    <location>
        <begin position="6"/>
        <end position="25"/>
    </location>
</feature>
<feature type="compositionally biased region" description="Acidic residues" evidence="1">
    <location>
        <begin position="80"/>
        <end position="99"/>
    </location>
</feature>
<keyword evidence="2" id="KW-0472">Membrane</keyword>
<comment type="caution">
    <text evidence="3">The sequence shown here is derived from an EMBL/GenBank/DDBJ whole genome shotgun (WGS) entry which is preliminary data.</text>
</comment>
<keyword evidence="2" id="KW-0812">Transmembrane</keyword>
<evidence type="ECO:0000313" key="4">
    <source>
        <dbReference type="Proteomes" id="UP000621540"/>
    </source>
</evidence>
<reference evidence="3 4" key="1">
    <citation type="submission" date="2020-08" db="EMBL/GenBank/DDBJ databases">
        <title>Genome public.</title>
        <authorList>
            <person name="Liu C."/>
            <person name="Sun Q."/>
        </authorList>
    </citation>
    <scope>NUCLEOTIDE SEQUENCE [LARGE SCALE GENOMIC DNA]</scope>
    <source>
        <strain evidence="3 4">BX0805</strain>
    </source>
</reference>
<keyword evidence="2" id="KW-1133">Transmembrane helix</keyword>
<evidence type="ECO:0000256" key="1">
    <source>
        <dbReference type="SAM" id="MobiDB-lite"/>
    </source>
</evidence>
<dbReference type="EMBL" id="JACOQH010000002">
    <property type="protein sequence ID" value="MBC5753090.1"/>
    <property type="molecule type" value="Genomic_DNA"/>
</dbReference>
<sequence>MKLKYYLRGLGIGIIVTTLVLMVAFSGKKEKLSDQEIMQRAEQLGMVMADEGQTETGTEENTGTEAQPETEQDVQNTEAGTEENADENTENASEPETEPQTEAAAEPAAPEDTTGNVVGEVKQETSGEVAFTVKSGESSDTVAFNLYKAGLVDDATAFNRYMISKGYDSRLRTGDFKIRSGASYDEILKVLAP</sequence>
<keyword evidence="4" id="KW-1185">Reference proteome</keyword>
<name>A0ABR7I817_9FIRM</name>
<evidence type="ECO:0000313" key="3">
    <source>
        <dbReference type="EMBL" id="MBC5753090.1"/>
    </source>
</evidence>
<evidence type="ECO:0000256" key="2">
    <source>
        <dbReference type="SAM" id="Phobius"/>
    </source>
</evidence>
<dbReference type="Gene3D" id="3.30.1490.480">
    <property type="entry name" value="Endolytic murein transglycosylase"/>
    <property type="match status" value="1"/>
</dbReference>
<protein>
    <submittedName>
        <fullName evidence="3">Endolytic transglycosylase MltG</fullName>
    </submittedName>
</protein>
<feature type="region of interest" description="Disordered" evidence="1">
    <location>
        <begin position="51"/>
        <end position="116"/>
    </location>
</feature>
<accession>A0ABR7I817</accession>
<organism evidence="3 4">
    <name type="scientific">Roseburia yibonii</name>
    <dbReference type="NCBI Taxonomy" id="2763063"/>
    <lineage>
        <taxon>Bacteria</taxon>
        <taxon>Bacillati</taxon>
        <taxon>Bacillota</taxon>
        <taxon>Clostridia</taxon>
        <taxon>Lachnospirales</taxon>
        <taxon>Lachnospiraceae</taxon>
        <taxon>Roseburia</taxon>
    </lineage>
</organism>
<feature type="compositionally biased region" description="Low complexity" evidence="1">
    <location>
        <begin position="54"/>
        <end position="65"/>
    </location>
</feature>
<dbReference type="RefSeq" id="WP_022515581.1">
    <property type="nucleotide sequence ID" value="NZ_JACOQH010000002.1"/>
</dbReference>
<gene>
    <name evidence="3" type="ORF">H8Z76_03450</name>
</gene>